<keyword evidence="4" id="KW-0326">Glycosidase</keyword>
<dbReference type="OrthoDB" id="5359821at2"/>
<evidence type="ECO:0000256" key="2">
    <source>
        <dbReference type="SAM" id="SignalP"/>
    </source>
</evidence>
<dbReference type="RefSeq" id="WP_115616048.1">
    <property type="nucleotide sequence ID" value="NZ_UFVD01000001.1"/>
</dbReference>
<keyword evidence="5" id="KW-1185">Reference proteome</keyword>
<name>A0A381DKN7_9BACT</name>
<sequence>MKKIIILLIFTFLNLQAQNSNSIDCTALFEARKSEPIKELEKIDEAKQALEAYRASLNSLNEQKKSLLDKQEADINATMAKVENTKKEIQVIVQKNEEILKELKSMTTNKVSEAYSKMKDQAAADVLTQMGAIKAATIMYALPPKKISTVIAKMDPKIASEITLILQKGPPFENNQTILYNEK</sequence>
<keyword evidence="4" id="KW-0378">Hydrolase</keyword>
<gene>
    <name evidence="4" type="ORF">NCTC12475_01265</name>
</gene>
<dbReference type="InterPro" id="IPR006668">
    <property type="entry name" value="Mg_transptr_MgtE_intracell_dom"/>
</dbReference>
<evidence type="ECO:0000256" key="1">
    <source>
        <dbReference type="SAM" id="Coils"/>
    </source>
</evidence>
<feature type="domain" description="Magnesium transporter MgtE intracellular" evidence="3">
    <location>
        <begin position="79"/>
        <end position="166"/>
    </location>
</feature>
<keyword evidence="2" id="KW-0732">Signal</keyword>
<evidence type="ECO:0000259" key="3">
    <source>
        <dbReference type="Pfam" id="PF03448"/>
    </source>
</evidence>
<accession>A0A381DKN7</accession>
<dbReference type="Pfam" id="PF03448">
    <property type="entry name" value="MgtE_N"/>
    <property type="match status" value="1"/>
</dbReference>
<protein>
    <submittedName>
        <fullName evidence="4">MTA/SAH nucleosidase</fullName>
        <ecNumber evidence="4">3.2.2.9</ecNumber>
    </submittedName>
</protein>
<dbReference type="SUPFAM" id="SSF158791">
    <property type="entry name" value="MgtE N-terminal domain-like"/>
    <property type="match status" value="1"/>
</dbReference>
<dbReference type="Proteomes" id="UP000254920">
    <property type="component" value="Unassembled WGS sequence"/>
</dbReference>
<evidence type="ECO:0000313" key="4">
    <source>
        <dbReference type="EMBL" id="SUX11051.1"/>
    </source>
</evidence>
<dbReference type="EMBL" id="UFVD01000001">
    <property type="protein sequence ID" value="SUX11051.1"/>
    <property type="molecule type" value="Genomic_DNA"/>
</dbReference>
<dbReference type="AlphaFoldDB" id="A0A381DKN7"/>
<feature type="signal peptide" evidence="2">
    <location>
        <begin position="1"/>
        <end position="17"/>
    </location>
</feature>
<reference evidence="4 5" key="1">
    <citation type="submission" date="2018-06" db="EMBL/GenBank/DDBJ databases">
        <authorList>
            <consortium name="Pathogen Informatics"/>
            <person name="Doyle S."/>
        </authorList>
    </citation>
    <scope>NUCLEOTIDE SEQUENCE [LARGE SCALE GENOMIC DNA]</scope>
    <source>
        <strain evidence="4 5">NCTC12475</strain>
    </source>
</reference>
<dbReference type="EC" id="3.2.2.9" evidence="4"/>
<proteinExistence type="predicted"/>
<feature type="chain" id="PRO_5017045085" evidence="2">
    <location>
        <begin position="18"/>
        <end position="183"/>
    </location>
</feature>
<dbReference type="GO" id="GO:0008782">
    <property type="term" value="F:adenosylhomocysteine nucleosidase activity"/>
    <property type="evidence" value="ECO:0007669"/>
    <property type="project" value="UniProtKB-EC"/>
</dbReference>
<feature type="coiled-coil region" evidence="1">
    <location>
        <begin position="43"/>
        <end position="102"/>
    </location>
</feature>
<dbReference type="STRING" id="32024.GCA_000788295_01701"/>
<evidence type="ECO:0000313" key="5">
    <source>
        <dbReference type="Proteomes" id="UP000254920"/>
    </source>
</evidence>
<organism evidence="4 5">
    <name type="scientific">Campylobacter sputorum subsp. sputorum</name>
    <dbReference type="NCBI Taxonomy" id="32024"/>
    <lineage>
        <taxon>Bacteria</taxon>
        <taxon>Pseudomonadati</taxon>
        <taxon>Campylobacterota</taxon>
        <taxon>Epsilonproteobacteria</taxon>
        <taxon>Campylobacterales</taxon>
        <taxon>Campylobacteraceae</taxon>
        <taxon>Campylobacter</taxon>
    </lineage>
</organism>
<keyword evidence="1" id="KW-0175">Coiled coil</keyword>